<reference evidence="12" key="1">
    <citation type="submission" date="2020-03" db="EMBL/GenBank/DDBJ databases">
        <title>Relaxed selection underlies rapid genomic changes in the transitions from sociality to social parasitism in ants.</title>
        <authorList>
            <person name="Bi X."/>
        </authorList>
    </citation>
    <scope>NUCLEOTIDE SEQUENCE</scope>
    <source>
        <strain evidence="12">BGI-DK2014a</strain>
        <tissue evidence="12">Whole body</tissue>
    </source>
</reference>
<dbReference type="InterPro" id="IPR015847">
    <property type="entry name" value="ExoRNase_PH_dom2"/>
</dbReference>
<protein>
    <recommendedName>
        <fullName evidence="9">Ribosomal RNA-processing protein 43</fullName>
    </recommendedName>
</protein>
<dbReference type="GO" id="GO:0016075">
    <property type="term" value="P:rRNA catabolic process"/>
    <property type="evidence" value="ECO:0007669"/>
    <property type="project" value="TreeGrafter"/>
</dbReference>
<dbReference type="GO" id="GO:0034476">
    <property type="term" value="P:U5 snRNA 3'-end processing"/>
    <property type="evidence" value="ECO:0007669"/>
    <property type="project" value="TreeGrafter"/>
</dbReference>
<dbReference type="GO" id="GO:0034475">
    <property type="term" value="P:U4 snRNA 3'-end processing"/>
    <property type="evidence" value="ECO:0007669"/>
    <property type="project" value="TreeGrafter"/>
</dbReference>
<comment type="caution">
    <text evidence="12">The sequence shown here is derived from an EMBL/GenBank/DDBJ whole genome shotgun (WGS) entry which is preliminary data.</text>
</comment>
<evidence type="ECO:0000256" key="5">
    <source>
        <dbReference type="ARBA" id="ARBA00022552"/>
    </source>
</evidence>
<feature type="domain" description="Exoribonuclease phosphorolytic" evidence="11">
    <location>
        <begin position="211"/>
        <end position="276"/>
    </location>
</feature>
<evidence type="ECO:0000313" key="12">
    <source>
        <dbReference type="EMBL" id="KAG5343902.1"/>
    </source>
</evidence>
<dbReference type="GO" id="GO:0000467">
    <property type="term" value="P:exonucleolytic trimming to generate mature 3'-end of 5.8S rRNA from tricistronic rRNA transcript (SSU-rRNA, 5.8S rRNA, LSU-rRNA)"/>
    <property type="evidence" value="ECO:0007669"/>
    <property type="project" value="TreeGrafter"/>
</dbReference>
<keyword evidence="8" id="KW-0539">Nucleus</keyword>
<dbReference type="InterPro" id="IPR036345">
    <property type="entry name" value="ExoRNase_PH_dom2_sf"/>
</dbReference>
<feature type="domain" description="Exoribonuclease phosphorolytic" evidence="10">
    <location>
        <begin position="51"/>
        <end position="185"/>
    </location>
</feature>
<dbReference type="InterPro" id="IPR050590">
    <property type="entry name" value="Exosome_comp_Rrp42_subfam"/>
</dbReference>
<dbReference type="SUPFAM" id="SSF54211">
    <property type="entry name" value="Ribosomal protein S5 domain 2-like"/>
    <property type="match status" value="1"/>
</dbReference>
<keyword evidence="5" id="KW-0698">rRNA processing</keyword>
<keyword evidence="13" id="KW-1185">Reference proteome</keyword>
<keyword evidence="7" id="KW-0694">RNA-binding</keyword>
<keyword evidence="6" id="KW-0271">Exosome</keyword>
<dbReference type="Proteomes" id="UP000669903">
    <property type="component" value="Unassembled WGS sequence"/>
</dbReference>
<evidence type="ECO:0000256" key="4">
    <source>
        <dbReference type="ARBA" id="ARBA00022490"/>
    </source>
</evidence>
<name>A0A836KB41_9HYME</name>
<evidence type="ECO:0000256" key="7">
    <source>
        <dbReference type="ARBA" id="ARBA00022884"/>
    </source>
</evidence>
<dbReference type="Pfam" id="PF03725">
    <property type="entry name" value="RNase_PH_C"/>
    <property type="match status" value="1"/>
</dbReference>
<dbReference type="EMBL" id="JAANIC010002885">
    <property type="protein sequence ID" value="KAG5343902.1"/>
    <property type="molecule type" value="Genomic_DNA"/>
</dbReference>
<organism evidence="12 13">
    <name type="scientific">Acromyrmex charruanus</name>
    <dbReference type="NCBI Taxonomy" id="2715315"/>
    <lineage>
        <taxon>Eukaryota</taxon>
        <taxon>Metazoa</taxon>
        <taxon>Ecdysozoa</taxon>
        <taxon>Arthropoda</taxon>
        <taxon>Hexapoda</taxon>
        <taxon>Insecta</taxon>
        <taxon>Pterygota</taxon>
        <taxon>Neoptera</taxon>
        <taxon>Endopterygota</taxon>
        <taxon>Hymenoptera</taxon>
        <taxon>Apocrita</taxon>
        <taxon>Aculeata</taxon>
        <taxon>Formicoidea</taxon>
        <taxon>Formicidae</taxon>
        <taxon>Myrmicinae</taxon>
        <taxon>Acromyrmex</taxon>
    </lineage>
</organism>
<dbReference type="InterPro" id="IPR001247">
    <property type="entry name" value="ExoRNase_PH_dom1"/>
</dbReference>
<evidence type="ECO:0000256" key="8">
    <source>
        <dbReference type="ARBA" id="ARBA00023242"/>
    </source>
</evidence>
<dbReference type="GO" id="GO:0034473">
    <property type="term" value="P:U1 snRNA 3'-end processing"/>
    <property type="evidence" value="ECO:0007669"/>
    <property type="project" value="TreeGrafter"/>
</dbReference>
<evidence type="ECO:0000259" key="10">
    <source>
        <dbReference type="Pfam" id="PF01138"/>
    </source>
</evidence>
<dbReference type="GO" id="GO:0005730">
    <property type="term" value="C:nucleolus"/>
    <property type="evidence" value="ECO:0007669"/>
    <property type="project" value="UniProtKB-SubCell"/>
</dbReference>
<dbReference type="InterPro" id="IPR033196">
    <property type="entry name" value="Rrp43"/>
</dbReference>
<dbReference type="PANTHER" id="PTHR11097:SF9">
    <property type="entry name" value="EXOSOME COMPLEX COMPONENT RRP43"/>
    <property type="match status" value="1"/>
</dbReference>
<gene>
    <name evidence="12" type="primary">Exosc8</name>
    <name evidence="12" type="ORF">G6Z76_0004669</name>
</gene>
<dbReference type="Pfam" id="PF01138">
    <property type="entry name" value="RNase_PH"/>
    <property type="match status" value="1"/>
</dbReference>
<evidence type="ECO:0000256" key="6">
    <source>
        <dbReference type="ARBA" id="ARBA00022835"/>
    </source>
</evidence>
<dbReference type="InterPro" id="IPR027408">
    <property type="entry name" value="PNPase/RNase_PH_dom_sf"/>
</dbReference>
<evidence type="ECO:0000256" key="9">
    <source>
        <dbReference type="ARBA" id="ARBA00030617"/>
    </source>
</evidence>
<feature type="non-terminal residue" evidence="12">
    <location>
        <position position="1"/>
    </location>
</feature>
<dbReference type="FunFam" id="3.30.230.70:FF:000017">
    <property type="entry name" value="Exosome complex component Rrp42"/>
    <property type="match status" value="1"/>
</dbReference>
<evidence type="ECO:0000256" key="2">
    <source>
        <dbReference type="ARBA" id="ARBA00004604"/>
    </source>
</evidence>
<dbReference type="GO" id="GO:0000176">
    <property type="term" value="C:nuclear exosome (RNase complex)"/>
    <property type="evidence" value="ECO:0007669"/>
    <property type="project" value="TreeGrafter"/>
</dbReference>
<dbReference type="SUPFAM" id="SSF55666">
    <property type="entry name" value="Ribonuclease PH domain 2-like"/>
    <property type="match status" value="1"/>
</dbReference>
<sequence length="301" mass="33129">MAMFSRESSFVNIVKFFNTIGSYFRTIHPVKYLQDHLEQNVRTDGRKFLSFRPVSVNVSSIVQADSSAIFKLGDTTAVCGIKAELAAPKADTPDHGYIVPNVELSPLCSSKFRPGPPSEQAQVLSKFIDIILSNSAALDLKDLCICKSKLVWVLYCDILCLNYNGSVIDACTGALMAALKTLTLPEVNYTKETALTIVNPKNRKKFIIRTLPISTSFAVFEKQLLVADPTDDEEDLSSGKFSIVMDDEEQICYVHKPGGIPISQNLLSNGLEMAKTRAKLVRSVINAAISTLNVKNEEINT</sequence>
<dbReference type="GO" id="GO:0071035">
    <property type="term" value="P:nuclear polyadenylation-dependent rRNA catabolic process"/>
    <property type="evidence" value="ECO:0007669"/>
    <property type="project" value="TreeGrafter"/>
</dbReference>
<accession>A0A836KB41</accession>
<comment type="subcellular location">
    <subcellularLocation>
        <location evidence="1">Cytoplasm</location>
    </subcellularLocation>
    <subcellularLocation>
        <location evidence="2">Nucleus</location>
        <location evidence="2">Nucleolus</location>
    </subcellularLocation>
</comment>
<dbReference type="AlphaFoldDB" id="A0A836KB41"/>
<evidence type="ECO:0000256" key="1">
    <source>
        <dbReference type="ARBA" id="ARBA00004496"/>
    </source>
</evidence>
<evidence type="ECO:0000256" key="3">
    <source>
        <dbReference type="ARBA" id="ARBA00006678"/>
    </source>
</evidence>
<evidence type="ECO:0000313" key="13">
    <source>
        <dbReference type="Proteomes" id="UP000669903"/>
    </source>
</evidence>
<dbReference type="GO" id="GO:0035925">
    <property type="term" value="F:mRNA 3'-UTR AU-rich region binding"/>
    <property type="evidence" value="ECO:0007669"/>
    <property type="project" value="TreeGrafter"/>
</dbReference>
<keyword evidence="4" id="KW-0963">Cytoplasm</keyword>
<dbReference type="Gene3D" id="3.30.230.70">
    <property type="entry name" value="GHMP Kinase, N-terminal domain"/>
    <property type="match status" value="1"/>
</dbReference>
<dbReference type="InterPro" id="IPR020568">
    <property type="entry name" value="Ribosomal_Su5_D2-typ_SF"/>
</dbReference>
<comment type="similarity">
    <text evidence="3">Belongs to the RNase PH family.</text>
</comment>
<dbReference type="GO" id="GO:0071028">
    <property type="term" value="P:nuclear mRNA surveillance"/>
    <property type="evidence" value="ECO:0007669"/>
    <property type="project" value="TreeGrafter"/>
</dbReference>
<dbReference type="GO" id="GO:0000177">
    <property type="term" value="C:cytoplasmic exosome (RNase complex)"/>
    <property type="evidence" value="ECO:0007669"/>
    <property type="project" value="TreeGrafter"/>
</dbReference>
<proteinExistence type="inferred from homology"/>
<evidence type="ECO:0000259" key="11">
    <source>
        <dbReference type="Pfam" id="PF03725"/>
    </source>
</evidence>
<feature type="non-terminal residue" evidence="12">
    <location>
        <position position="301"/>
    </location>
</feature>
<dbReference type="PANTHER" id="PTHR11097">
    <property type="entry name" value="EXOSOME COMPLEX EXONUCLEASE RIBOSOMAL RNA PROCESSING PROTEIN"/>
    <property type="match status" value="1"/>
</dbReference>
<dbReference type="CDD" id="cd11369">
    <property type="entry name" value="RNase_PH_RRP43"/>
    <property type="match status" value="1"/>
</dbReference>
<dbReference type="GO" id="GO:0071038">
    <property type="term" value="P:TRAMP-dependent tRNA surveillance pathway"/>
    <property type="evidence" value="ECO:0007669"/>
    <property type="project" value="TreeGrafter"/>
</dbReference>